<evidence type="ECO:0000313" key="2">
    <source>
        <dbReference type="EMBL" id="MCU9846977.1"/>
    </source>
</evidence>
<feature type="transmembrane region" description="Helical" evidence="1">
    <location>
        <begin position="102"/>
        <end position="121"/>
    </location>
</feature>
<keyword evidence="3" id="KW-1185">Reference proteome</keyword>
<evidence type="ECO:0000256" key="1">
    <source>
        <dbReference type="SAM" id="Phobius"/>
    </source>
</evidence>
<proteinExistence type="predicted"/>
<dbReference type="EMBL" id="JAOVQO010000002">
    <property type="protein sequence ID" value="MCU9846977.1"/>
    <property type="molecule type" value="Genomic_DNA"/>
</dbReference>
<comment type="caution">
    <text evidence="2">The sequence shown here is derived from an EMBL/GenBank/DDBJ whole genome shotgun (WGS) entry which is preliminary data.</text>
</comment>
<gene>
    <name evidence="2" type="ORF">OEZ60_03075</name>
</gene>
<feature type="transmembrane region" description="Helical" evidence="1">
    <location>
        <begin position="133"/>
        <end position="155"/>
    </location>
</feature>
<evidence type="ECO:0008006" key="4">
    <source>
        <dbReference type="Google" id="ProtNLM"/>
    </source>
</evidence>
<feature type="transmembrane region" description="Helical" evidence="1">
    <location>
        <begin position="48"/>
        <end position="67"/>
    </location>
</feature>
<keyword evidence="1" id="KW-0472">Membrane</keyword>
<dbReference type="Proteomes" id="UP001209535">
    <property type="component" value="Unassembled WGS sequence"/>
</dbReference>
<feature type="transmembrane region" description="Helical" evidence="1">
    <location>
        <begin position="14"/>
        <end position="36"/>
    </location>
</feature>
<reference evidence="2 3" key="1">
    <citation type="submission" date="2022-10" db="EMBL/GenBank/DDBJ databases">
        <title>Defluviimonas sp. nov., isolated from ocean surface sediments.</title>
        <authorList>
            <person name="He W."/>
            <person name="Wang L."/>
            <person name="Zhang D.-F."/>
        </authorList>
    </citation>
    <scope>NUCLEOTIDE SEQUENCE [LARGE SCALE GENOMIC DNA]</scope>
    <source>
        <strain evidence="2 3">WL0024</strain>
    </source>
</reference>
<keyword evidence="1" id="KW-1133">Transmembrane helix</keyword>
<accession>A0ABT2WZ71</accession>
<protein>
    <recommendedName>
        <fullName evidence="4">MASE1 protein</fullName>
    </recommendedName>
</protein>
<name>A0ABT2WZ71_9RHOB</name>
<sequence>MKAFRMRWGLDARLVWLVFASVFFSILGYSVCVVLITVWQSPGEIGRVFLFLPWAVFGWGPLIVVFIGLKAPYAFPIAVAFWSTCFRFATARGLSRRRAAQIATAATGFGFWAAFFAADWADAGAFDSWKRSIPAFAAVGSVSALASALAATMIYRSEPEADVRRMCA</sequence>
<keyword evidence="1" id="KW-0812">Transmembrane</keyword>
<evidence type="ECO:0000313" key="3">
    <source>
        <dbReference type="Proteomes" id="UP001209535"/>
    </source>
</evidence>
<organism evidence="2 3">
    <name type="scientific">Albidovulum salinarum</name>
    <dbReference type="NCBI Taxonomy" id="2984153"/>
    <lineage>
        <taxon>Bacteria</taxon>
        <taxon>Pseudomonadati</taxon>
        <taxon>Pseudomonadota</taxon>
        <taxon>Alphaproteobacteria</taxon>
        <taxon>Rhodobacterales</taxon>
        <taxon>Paracoccaceae</taxon>
        <taxon>Albidovulum</taxon>
    </lineage>
</organism>